<dbReference type="Pfam" id="PF01370">
    <property type="entry name" value="Epimerase"/>
    <property type="match status" value="1"/>
</dbReference>
<keyword evidence="1" id="KW-0560">Oxidoreductase</keyword>
<keyword evidence="5" id="KW-1185">Reference proteome</keyword>
<dbReference type="Proteomes" id="UP000292082">
    <property type="component" value="Unassembled WGS sequence"/>
</dbReference>
<dbReference type="GO" id="GO:0016616">
    <property type="term" value="F:oxidoreductase activity, acting on the CH-OH group of donors, NAD or NADP as acceptor"/>
    <property type="evidence" value="ECO:0007669"/>
    <property type="project" value="TreeGrafter"/>
</dbReference>
<dbReference type="EMBL" id="ML145232">
    <property type="protein sequence ID" value="TBU52902.1"/>
    <property type="molecule type" value="Genomic_DNA"/>
</dbReference>
<dbReference type="InterPro" id="IPR001509">
    <property type="entry name" value="Epimerase_deHydtase"/>
</dbReference>
<dbReference type="PANTHER" id="PTHR10366">
    <property type="entry name" value="NAD DEPENDENT EPIMERASE/DEHYDRATASE"/>
    <property type="match status" value="1"/>
</dbReference>
<dbReference type="STRING" id="114155.A0A4Q9PH88"/>
<evidence type="ECO:0000313" key="4">
    <source>
        <dbReference type="EMBL" id="TBU52902.1"/>
    </source>
</evidence>
<reference evidence="4 5" key="1">
    <citation type="submission" date="2019-01" db="EMBL/GenBank/DDBJ databases">
        <title>Draft genome sequences of three monokaryotic isolates of the white-rot basidiomycete fungus Dichomitus squalens.</title>
        <authorList>
            <consortium name="DOE Joint Genome Institute"/>
            <person name="Lopez S.C."/>
            <person name="Andreopoulos B."/>
            <person name="Pangilinan J."/>
            <person name="Lipzen A."/>
            <person name="Riley R."/>
            <person name="Ahrendt S."/>
            <person name="Ng V."/>
            <person name="Barry K."/>
            <person name="Daum C."/>
            <person name="Grigoriev I.V."/>
            <person name="Hilden K.S."/>
            <person name="Makela M.R."/>
            <person name="de Vries R.P."/>
        </authorList>
    </citation>
    <scope>NUCLEOTIDE SEQUENCE [LARGE SCALE GENOMIC DNA]</scope>
    <source>
        <strain evidence="4 5">CBS 464.89</strain>
    </source>
</reference>
<dbReference type="InterPro" id="IPR036291">
    <property type="entry name" value="NAD(P)-bd_dom_sf"/>
</dbReference>
<dbReference type="Gene3D" id="3.40.50.720">
    <property type="entry name" value="NAD(P)-binding Rossmann-like Domain"/>
    <property type="match status" value="1"/>
</dbReference>
<sequence>MPTIAAPEKILVTGANGYLGVWVSKLLLERGYFVRGVVRTKEKGNAFVKIFEEKLPTHVKNIEYVLVPDISAEHAFDDAVKGVTGIVHIASPLTNLVQDVDFLIRPAVEGTLGVLKSALAHGTDLKRVVITSSVRAVVQAEARTYTEDNWAEDAVKIVEEKKNEANGMYIYGASKVLAEKAAWNFYEKHKSEIVWDIVTIPLAWVIGPTVEDPPSLENIPSTAGLFYLMLVSNPMWDAMNASGINYVDPRDAAEAHIKALEVEAAGGERIIVSSHWCTWQDWRNKAAEYGYFPKLDKGDPKRGADLPRRICSNEKAKHILGIQFKVLPDTLKDTLDYYKTRGWLAEYEA</sequence>
<protein>
    <submittedName>
        <fullName evidence="4">NAD(P)-binding protein</fullName>
    </submittedName>
</protein>
<evidence type="ECO:0000313" key="5">
    <source>
        <dbReference type="Proteomes" id="UP000292082"/>
    </source>
</evidence>
<gene>
    <name evidence="4" type="ORF">BD310DRAFT_189843</name>
</gene>
<dbReference type="AlphaFoldDB" id="A0A4Q9PH88"/>
<feature type="domain" description="NAD-dependent epimerase/dehydratase" evidence="3">
    <location>
        <begin position="10"/>
        <end position="267"/>
    </location>
</feature>
<name>A0A4Q9PH88_9APHY</name>
<evidence type="ECO:0000256" key="2">
    <source>
        <dbReference type="ARBA" id="ARBA00023445"/>
    </source>
</evidence>
<proteinExistence type="inferred from homology"/>
<dbReference type="PANTHER" id="PTHR10366:SF564">
    <property type="entry name" value="STEROL-4-ALPHA-CARBOXYLATE 3-DEHYDROGENASE, DECARBOXYLATING"/>
    <property type="match status" value="1"/>
</dbReference>
<comment type="similarity">
    <text evidence="2">Belongs to the NAD(P)-dependent epimerase/dehydratase family. Dihydroflavonol-4-reductase subfamily.</text>
</comment>
<dbReference type="InterPro" id="IPR050425">
    <property type="entry name" value="NAD(P)_dehydrat-like"/>
</dbReference>
<organism evidence="4 5">
    <name type="scientific">Dichomitus squalens</name>
    <dbReference type="NCBI Taxonomy" id="114155"/>
    <lineage>
        <taxon>Eukaryota</taxon>
        <taxon>Fungi</taxon>
        <taxon>Dikarya</taxon>
        <taxon>Basidiomycota</taxon>
        <taxon>Agaricomycotina</taxon>
        <taxon>Agaricomycetes</taxon>
        <taxon>Polyporales</taxon>
        <taxon>Polyporaceae</taxon>
        <taxon>Dichomitus</taxon>
    </lineage>
</organism>
<dbReference type="SUPFAM" id="SSF51735">
    <property type="entry name" value="NAD(P)-binding Rossmann-fold domains"/>
    <property type="match status" value="1"/>
</dbReference>
<evidence type="ECO:0000256" key="1">
    <source>
        <dbReference type="ARBA" id="ARBA00023002"/>
    </source>
</evidence>
<evidence type="ECO:0000259" key="3">
    <source>
        <dbReference type="Pfam" id="PF01370"/>
    </source>
</evidence>
<accession>A0A4Q9PH88</accession>